<dbReference type="PANTHER" id="PTHR32295:SF292">
    <property type="entry name" value="PROTEIN IQ-DOMAIN 16"/>
    <property type="match status" value="1"/>
</dbReference>
<accession>A0A5N6NSA7</accession>
<reference evidence="6 7" key="1">
    <citation type="submission" date="2019-05" db="EMBL/GenBank/DDBJ databases">
        <title>Mikania micrantha, genome provides insights into the molecular mechanism of rapid growth.</title>
        <authorList>
            <person name="Liu B."/>
        </authorList>
    </citation>
    <scope>NUCLEOTIDE SEQUENCE [LARGE SCALE GENOMIC DNA]</scope>
    <source>
        <strain evidence="6">NLD-2019</strain>
        <tissue evidence="6">Leaf</tissue>
    </source>
</reference>
<dbReference type="GO" id="GO:0005516">
    <property type="term" value="F:calmodulin binding"/>
    <property type="evidence" value="ECO:0007669"/>
    <property type="project" value="UniProtKB-KW"/>
</dbReference>
<evidence type="ECO:0000259" key="5">
    <source>
        <dbReference type="Pfam" id="PF13178"/>
    </source>
</evidence>
<protein>
    <recommendedName>
        <fullName evidence="5">DUF4005 domain-containing protein</fullName>
    </recommendedName>
</protein>
<keyword evidence="7" id="KW-1185">Reference proteome</keyword>
<dbReference type="EMBL" id="SZYD01000009">
    <property type="protein sequence ID" value="KAD5316845.1"/>
    <property type="molecule type" value="Genomic_DNA"/>
</dbReference>
<evidence type="ECO:0000256" key="3">
    <source>
        <dbReference type="ARBA" id="ARBA00024378"/>
    </source>
</evidence>
<comment type="caution">
    <text evidence="6">The sequence shown here is derived from an EMBL/GenBank/DDBJ whole genome shotgun (WGS) entry which is preliminary data.</text>
</comment>
<evidence type="ECO:0000256" key="1">
    <source>
        <dbReference type="ARBA" id="ARBA00022860"/>
    </source>
</evidence>
<dbReference type="InterPro" id="IPR000048">
    <property type="entry name" value="IQ_motif_EF-hand-BS"/>
</dbReference>
<evidence type="ECO:0000313" key="7">
    <source>
        <dbReference type="Proteomes" id="UP000326396"/>
    </source>
</evidence>
<keyword evidence="1" id="KW-0112">Calmodulin-binding</keyword>
<proteinExistence type="inferred from homology"/>
<dbReference type="PANTHER" id="PTHR32295">
    <property type="entry name" value="IQ-DOMAIN 5-RELATED"/>
    <property type="match status" value="1"/>
</dbReference>
<comment type="similarity">
    <text evidence="2">Belongs to the IQD family.</text>
</comment>
<dbReference type="Gene3D" id="1.20.5.190">
    <property type="match status" value="1"/>
</dbReference>
<dbReference type="CDD" id="cd23767">
    <property type="entry name" value="IQCD"/>
    <property type="match status" value="1"/>
</dbReference>
<feature type="domain" description="DUF4005" evidence="5">
    <location>
        <begin position="383"/>
        <end position="476"/>
    </location>
</feature>
<organism evidence="6 7">
    <name type="scientific">Mikania micrantha</name>
    <name type="common">bitter vine</name>
    <dbReference type="NCBI Taxonomy" id="192012"/>
    <lineage>
        <taxon>Eukaryota</taxon>
        <taxon>Viridiplantae</taxon>
        <taxon>Streptophyta</taxon>
        <taxon>Embryophyta</taxon>
        <taxon>Tracheophyta</taxon>
        <taxon>Spermatophyta</taxon>
        <taxon>Magnoliopsida</taxon>
        <taxon>eudicotyledons</taxon>
        <taxon>Gunneridae</taxon>
        <taxon>Pentapetalae</taxon>
        <taxon>asterids</taxon>
        <taxon>campanulids</taxon>
        <taxon>Asterales</taxon>
        <taxon>Asteraceae</taxon>
        <taxon>Asteroideae</taxon>
        <taxon>Heliantheae alliance</taxon>
        <taxon>Eupatorieae</taxon>
        <taxon>Mikania</taxon>
    </lineage>
</organism>
<dbReference type="Pfam" id="PF00612">
    <property type="entry name" value="IQ"/>
    <property type="match status" value="2"/>
</dbReference>
<dbReference type="OrthoDB" id="776767at2759"/>
<gene>
    <name evidence="6" type="ORF">E3N88_16791</name>
</gene>
<dbReference type="InterPro" id="IPR025064">
    <property type="entry name" value="DUF4005"/>
</dbReference>
<evidence type="ECO:0000256" key="4">
    <source>
        <dbReference type="SAM" id="MobiDB-lite"/>
    </source>
</evidence>
<evidence type="ECO:0000256" key="2">
    <source>
        <dbReference type="ARBA" id="ARBA00024341"/>
    </source>
</evidence>
<sequence length="533" mass="60905">MVTRVAMEATNWGEGFDWSLHREAIGTVVTGGNWDDGDNCSNRDGSYGFGRKKEAFKRAFTPHKSTKLSQNEDHIDHKILLHKPRWLFGKSSSTRTHNVLKLQQQTHELKPITSTCNDTPDQPVNLAAATTAHAAAKINRLRGSVKHHFAAILIQTSFRGYLARRARRALKGIVMLQAVIRGQNVRKQAVITLRCMQALLRVQSQVHDQRYKLSNDESRKSMMSENDSFWESKYLQDIKRRKSMTRDERCIADDWSDRPHNLEELDAMLENRKIYNRNLSNMDDKELEETASWLDQRIRAKQWESRRTSRVSFEKRDSIKPIEIDTSTQSSHSCCGVYNQPFEASHYIPNSPRRRSSYSPSIGQQPITPSPVKTMKIQIRSASPRCLKEERSYLKANIQSLRLTPHAMGSMCRYSTCANDMTIPNYMVATESAKAKIRSLSTPRYRPSTPEREGVGSVKKRLAFPVLDPCDNGCDNYNVQYCNYGHTLRSPSFKSVQVGEGHVGMGQQWYNEDSTTGGEFSPCSTTDLRSWLR</sequence>
<comment type="subunit">
    <text evidence="3">Binds to multiple calmodulin (CaM) in the presence of Ca(2+) and CaM-like proteins.</text>
</comment>
<feature type="region of interest" description="Disordered" evidence="4">
    <location>
        <begin position="513"/>
        <end position="533"/>
    </location>
</feature>
<dbReference type="SMART" id="SM00015">
    <property type="entry name" value="IQ"/>
    <property type="match status" value="2"/>
</dbReference>
<dbReference type="Pfam" id="PF13178">
    <property type="entry name" value="DUF4005"/>
    <property type="match status" value="1"/>
</dbReference>
<feature type="region of interest" description="Disordered" evidence="4">
    <location>
        <begin position="346"/>
        <end position="371"/>
    </location>
</feature>
<dbReference type="Proteomes" id="UP000326396">
    <property type="component" value="Linkage Group LG17"/>
</dbReference>
<name>A0A5N6NSA7_9ASTR</name>
<dbReference type="AlphaFoldDB" id="A0A5N6NSA7"/>
<evidence type="ECO:0000313" key="6">
    <source>
        <dbReference type="EMBL" id="KAD5316845.1"/>
    </source>
</evidence>
<dbReference type="PROSITE" id="PS50096">
    <property type="entry name" value="IQ"/>
    <property type="match status" value="1"/>
</dbReference>